<gene>
    <name evidence="1" type="ORF">A2160_01655</name>
</gene>
<accession>A0A1F5E966</accession>
<sequence>MGWKENGLRGTMGIIFAKEDGVQVQVALDREGLTSAMEQLTEQLPWAKPKDPTLGRSTFDYATEVMTTISQRATSCRTILTDNLEAMGMPADMDQGTIFRKLQAIYQEAARRGSRSVQALVHETANCLQTLNRISQTEITSRQLPALVLDPAEQYVDVNARTLEVARGAFFALPGTGSVRMGSLAPHVVELDEMPSTVRLAPSLLGVTSQTDIFPFTEGITADAIVLTSVNGVLAVDLAKSAIRGGDQQINAFVKSAAASAISLTLGMTAAELSRLFGGGSSDNFTNLAGLLVLDQANGLRMATALVNSRVSGALLVYPGIIVHSFQFKGIDVASELNEAISRITSGTIALSIFGPQVAGELAILQQQELIAKAASGGYYAIQNNVPALGTPGNGKPPTGLEISPIMAPLLGAQRK</sequence>
<evidence type="ECO:0000313" key="2">
    <source>
        <dbReference type="Proteomes" id="UP000177006"/>
    </source>
</evidence>
<dbReference type="EMBL" id="MEZK01000003">
    <property type="protein sequence ID" value="OGD63905.1"/>
    <property type="molecule type" value="Genomic_DNA"/>
</dbReference>
<proteinExistence type="predicted"/>
<protein>
    <submittedName>
        <fullName evidence="1">Uncharacterized protein</fullName>
    </submittedName>
</protein>
<organism evidence="1 2">
    <name type="scientific">Candidatus Beckwithbacteria bacterium RBG_13_42_9</name>
    <dbReference type="NCBI Taxonomy" id="1797457"/>
    <lineage>
        <taxon>Bacteria</taxon>
        <taxon>Candidatus Beckwithiibacteriota</taxon>
    </lineage>
</organism>
<reference evidence="1 2" key="1">
    <citation type="journal article" date="2016" name="Nat. Commun.">
        <title>Thousands of microbial genomes shed light on interconnected biogeochemical processes in an aquifer system.</title>
        <authorList>
            <person name="Anantharaman K."/>
            <person name="Brown C.T."/>
            <person name="Hug L.A."/>
            <person name="Sharon I."/>
            <person name="Castelle C.J."/>
            <person name="Probst A.J."/>
            <person name="Thomas B.C."/>
            <person name="Singh A."/>
            <person name="Wilkins M.J."/>
            <person name="Karaoz U."/>
            <person name="Brodie E.L."/>
            <person name="Williams K.H."/>
            <person name="Hubbard S.S."/>
            <person name="Banfield J.F."/>
        </authorList>
    </citation>
    <scope>NUCLEOTIDE SEQUENCE [LARGE SCALE GENOMIC DNA]</scope>
</reference>
<dbReference type="AlphaFoldDB" id="A0A1F5E966"/>
<name>A0A1F5E966_9BACT</name>
<evidence type="ECO:0000313" key="1">
    <source>
        <dbReference type="EMBL" id="OGD63905.1"/>
    </source>
</evidence>
<dbReference type="Proteomes" id="UP000177006">
    <property type="component" value="Unassembled WGS sequence"/>
</dbReference>
<comment type="caution">
    <text evidence="1">The sequence shown here is derived from an EMBL/GenBank/DDBJ whole genome shotgun (WGS) entry which is preliminary data.</text>
</comment>